<keyword evidence="5 8" id="KW-0371">Homeobox</keyword>
<dbReference type="Pfam" id="PF05920">
    <property type="entry name" value="Homeobox_KN"/>
    <property type="match status" value="3"/>
</dbReference>
<dbReference type="EMBL" id="JAGKQM010000001">
    <property type="protein sequence ID" value="KAH0940829.1"/>
    <property type="molecule type" value="Genomic_DNA"/>
</dbReference>
<reference evidence="10 11" key="1">
    <citation type="submission" date="2021-05" db="EMBL/GenBank/DDBJ databases">
        <title>Genome Assembly of Synthetic Allotetraploid Brassica napus Reveals Homoeologous Exchanges between Subgenomes.</title>
        <authorList>
            <person name="Davis J.T."/>
        </authorList>
    </citation>
    <scope>NUCLEOTIDE SEQUENCE [LARGE SCALE GENOMIC DNA]</scope>
    <source>
        <strain evidence="11">cv. Da-Ae</strain>
        <tissue evidence="10">Seedling</tissue>
    </source>
</reference>
<evidence type="ECO:0000259" key="9">
    <source>
        <dbReference type="PROSITE" id="PS50071"/>
    </source>
</evidence>
<evidence type="ECO:0000256" key="5">
    <source>
        <dbReference type="ARBA" id="ARBA00023155"/>
    </source>
</evidence>
<dbReference type="Pfam" id="PF07526">
    <property type="entry name" value="POX"/>
    <property type="match status" value="3"/>
</dbReference>
<evidence type="ECO:0000256" key="6">
    <source>
        <dbReference type="ARBA" id="ARBA00023163"/>
    </source>
</evidence>
<gene>
    <name evidence="10" type="ORF">HID58_000466</name>
</gene>
<dbReference type="InterPro" id="IPR006563">
    <property type="entry name" value="POX_dom"/>
</dbReference>
<dbReference type="Gene3D" id="1.10.10.60">
    <property type="entry name" value="Homeodomain-like"/>
    <property type="match status" value="3"/>
</dbReference>
<sequence>MLLCVKSSGLNLEVRQGMKTMSFFMKMSIEKLRSGISLDPMDNISTYSSLDNVITNPNHLLMDLIPSREDSTSFPTMLPWNSIRQDPLQMGGFDIFNSFLTNKYLSSTSRSTNVHETSFEAMAPPLPPPSLHPMEHLRPYDDPSNNMWSLGENSEFHAYPFIEGVVGPSEPIISTFGEEGFPRNELSLSLATDVSNESSEISLCAATKSTRITSEQASSSSKHVSNNVSQVIFGSKYLHSVQEILSHFATYSLNGIETNPQCYFSSRGTESEGTNSAFVSCYENLNEFLDGGSQRRALEAKKTHLLDLLQMVDDRYSHCVDEIHTVVSAFHAATELDPQLHTRFALQTVSFLYKNLRERISKKILMMGTVLERGKEKSQEDSIFHQHCLLQQLKRKNHQIWRPQRGLPEKSVSVLRTWMFQNFLHPYPKDSEKHLLAIRSGLTRSQVSNWFINARVRLWKPMIEDMYAEMNKRKLSNTPLQGGNGGNDLDIPKSLAKKVPAVEAPSAEDHHSGNNIHQTMSHSAPWRFAIAWEIGFHQQCQICYCFYKRIVRATKSSGRADLTLLFPAAAQEAKHFRAQNLILRILIYRRSSVRPTHDWPIKQKLFTLDVMYFPDKPNPDNCPQDVYGSLVDAVGHMFLMSARRQVFVLLKSTRGTSEQASSSSKHVSNNVSQVIFGSKYLHSVQEILSHFATYSLNGIETNPQCYFSSRGTESEGTNSAFVSCYENLNEFLDGGSQRRALEAKKTHLLDLLQMVDDRYSHCVDEIHTVVSAFHAATELDPQLHTRFALQTVSFLYKNLRERISKKILMMGTVLERGKEKSQEDSIFHQHCLLQQLKRKNHQIWRPQRGLPEKSVSVLRTWMFQNFLHPYPKDSEKHLLAIRSGLTRSQVSNWFINARVRLWKPMIEDMYAEMNKRKLSNTPLQGGNGGSFIRVPKSDMYAEMNKRKLSNTHLQGGNGGSLIRVPKSIGFHQQCQICYCFYKRIVRATKSSGRADLTLLFPAAAQEAKHFRAQNLILRILIYRRSSVRPTHDWPIKQKLFTLDVMYFPDKPNPDNCPQDVYGSLVDAVGHMFLMSARRQVFVLLKSTRGTSEQASSSSKHVSNNVSQVIFGSKYLHSVQEILSHFATYSLNGIETNPQCYFSSRGTESEGTNSAFVSCYENLNEFLDGGSQRRALEAKKTHLLDLLQMVDDRYSHCVDEIHTVVSAFHAATELDPQLHTRFALQTVSFLYKNLRERISKKILMMGTVLERGKEKSQEDSIFHQHCLLQQLKRKNHQIWRPQRGLPEKSVSVLRTWMFQNFLHPYPKDSEKHLLAIRSGLTRSQVSNWFINARVRLWKPMIEDMYAEMNKRKLSNTPLQGGNGGSFIRVPKSVMMSQERDKIRE</sequence>
<feature type="DNA-binding region" description="Homeobox" evidence="8">
    <location>
        <begin position="400"/>
        <end position="462"/>
    </location>
</feature>
<keyword evidence="6" id="KW-0804">Transcription</keyword>
<feature type="DNA-binding region" description="Homeobox" evidence="8">
    <location>
        <begin position="1277"/>
        <end position="1339"/>
    </location>
</feature>
<dbReference type="PROSITE" id="PS50071">
    <property type="entry name" value="HOMEOBOX_2"/>
    <property type="match status" value="3"/>
</dbReference>
<keyword evidence="4 8" id="KW-0238">DNA-binding</keyword>
<comment type="caution">
    <text evidence="10">The sequence shown here is derived from an EMBL/GenBank/DDBJ whole genome shotgun (WGS) entry which is preliminary data.</text>
</comment>
<organism evidence="10 11">
    <name type="scientific">Brassica napus</name>
    <name type="common">Rape</name>
    <dbReference type="NCBI Taxonomy" id="3708"/>
    <lineage>
        <taxon>Eukaryota</taxon>
        <taxon>Viridiplantae</taxon>
        <taxon>Streptophyta</taxon>
        <taxon>Embryophyta</taxon>
        <taxon>Tracheophyta</taxon>
        <taxon>Spermatophyta</taxon>
        <taxon>Magnoliopsida</taxon>
        <taxon>eudicotyledons</taxon>
        <taxon>Gunneridae</taxon>
        <taxon>Pentapetalae</taxon>
        <taxon>rosids</taxon>
        <taxon>malvids</taxon>
        <taxon>Brassicales</taxon>
        <taxon>Brassicaceae</taxon>
        <taxon>Brassiceae</taxon>
        <taxon>Brassica</taxon>
    </lineage>
</organism>
<keyword evidence="7 8" id="KW-0539">Nucleus</keyword>
<feature type="DNA-binding region" description="Homeobox" evidence="8">
    <location>
        <begin position="843"/>
        <end position="905"/>
    </location>
</feature>
<proteinExistence type="inferred from homology"/>
<dbReference type="SUPFAM" id="SSF46689">
    <property type="entry name" value="Homeodomain-like"/>
    <property type="match status" value="3"/>
</dbReference>
<keyword evidence="3" id="KW-0805">Transcription regulation</keyword>
<dbReference type="CDD" id="cd00086">
    <property type="entry name" value="homeodomain"/>
    <property type="match status" value="3"/>
</dbReference>
<evidence type="ECO:0000256" key="3">
    <source>
        <dbReference type="ARBA" id="ARBA00023015"/>
    </source>
</evidence>
<dbReference type="InterPro" id="IPR009057">
    <property type="entry name" value="Homeodomain-like_sf"/>
</dbReference>
<dbReference type="PANTHER" id="PTHR11850">
    <property type="entry name" value="HOMEOBOX PROTEIN TRANSCRIPTION FACTORS"/>
    <property type="match status" value="1"/>
</dbReference>
<feature type="domain" description="Homeobox" evidence="9">
    <location>
        <begin position="1275"/>
        <end position="1338"/>
    </location>
</feature>
<evidence type="ECO:0000256" key="2">
    <source>
        <dbReference type="ARBA" id="ARBA00006454"/>
    </source>
</evidence>
<dbReference type="SMART" id="SM00574">
    <property type="entry name" value="POX"/>
    <property type="match status" value="3"/>
</dbReference>
<dbReference type="Proteomes" id="UP000824890">
    <property type="component" value="Unassembled WGS sequence"/>
</dbReference>
<evidence type="ECO:0000313" key="11">
    <source>
        <dbReference type="Proteomes" id="UP000824890"/>
    </source>
</evidence>
<evidence type="ECO:0000256" key="1">
    <source>
        <dbReference type="ARBA" id="ARBA00004123"/>
    </source>
</evidence>
<evidence type="ECO:0000256" key="4">
    <source>
        <dbReference type="ARBA" id="ARBA00023125"/>
    </source>
</evidence>
<dbReference type="InterPro" id="IPR001356">
    <property type="entry name" value="HD"/>
</dbReference>
<feature type="domain" description="Homeobox" evidence="9">
    <location>
        <begin position="398"/>
        <end position="461"/>
    </location>
</feature>
<evidence type="ECO:0000256" key="8">
    <source>
        <dbReference type="PROSITE-ProRule" id="PRU00108"/>
    </source>
</evidence>
<dbReference type="SMART" id="SM00389">
    <property type="entry name" value="HOX"/>
    <property type="match status" value="3"/>
</dbReference>
<evidence type="ECO:0000256" key="7">
    <source>
        <dbReference type="ARBA" id="ARBA00023242"/>
    </source>
</evidence>
<protein>
    <recommendedName>
        <fullName evidence="9">Homeobox domain-containing protein</fullName>
    </recommendedName>
</protein>
<accession>A0ABQ8EGM1</accession>
<dbReference type="InterPro" id="IPR050224">
    <property type="entry name" value="TALE_homeobox"/>
</dbReference>
<feature type="domain" description="Homeobox" evidence="9">
    <location>
        <begin position="841"/>
        <end position="904"/>
    </location>
</feature>
<keyword evidence="11" id="KW-1185">Reference proteome</keyword>
<name>A0ABQ8EGM1_BRANA</name>
<evidence type="ECO:0000313" key="10">
    <source>
        <dbReference type="EMBL" id="KAH0940829.1"/>
    </source>
</evidence>
<comment type="subcellular location">
    <subcellularLocation>
        <location evidence="1 8">Nucleus</location>
    </subcellularLocation>
</comment>
<comment type="similarity">
    <text evidence="2">Belongs to the TALE/BELL homeobox family.</text>
</comment>
<dbReference type="InterPro" id="IPR008422">
    <property type="entry name" value="KN_HD"/>
</dbReference>